<evidence type="ECO:0000256" key="1">
    <source>
        <dbReference type="ARBA" id="ARBA00010394"/>
    </source>
</evidence>
<evidence type="ECO:0000256" key="2">
    <source>
        <dbReference type="ARBA" id="ARBA00022448"/>
    </source>
</evidence>
<feature type="domain" description="IBB" evidence="7">
    <location>
        <begin position="94"/>
        <end position="156"/>
    </location>
</feature>
<evidence type="ECO:0000259" key="7">
    <source>
        <dbReference type="PROSITE" id="PS51214"/>
    </source>
</evidence>
<dbReference type="InterPro" id="IPR011989">
    <property type="entry name" value="ARM-like"/>
</dbReference>
<dbReference type="PROSITE" id="PS50176">
    <property type="entry name" value="ARM_REPEAT"/>
    <property type="match status" value="1"/>
</dbReference>
<comment type="caution">
    <text evidence="8">The sequence shown here is derived from an EMBL/GenBank/DDBJ whole genome shotgun (WGS) entry which is preliminary data.</text>
</comment>
<dbReference type="Pfam" id="PF16186">
    <property type="entry name" value="Arm_3"/>
    <property type="match status" value="1"/>
</dbReference>
<evidence type="ECO:0000313" key="9">
    <source>
        <dbReference type="Proteomes" id="UP000298663"/>
    </source>
</evidence>
<dbReference type="Pfam" id="PF00514">
    <property type="entry name" value="Arm"/>
    <property type="match status" value="3"/>
</dbReference>
<dbReference type="OrthoDB" id="29145at2759"/>
<dbReference type="STRING" id="34508.A0A4U5LXA7"/>
<dbReference type="InterPro" id="IPR024931">
    <property type="entry name" value="Importin_alpha"/>
</dbReference>
<dbReference type="Gene3D" id="1.25.10.10">
    <property type="entry name" value="Leucine-rich Repeat Variant"/>
    <property type="match status" value="1"/>
</dbReference>
<proteinExistence type="inferred from homology"/>
<evidence type="ECO:0000256" key="4">
    <source>
        <dbReference type="ARBA" id="ARBA00022927"/>
    </source>
</evidence>
<dbReference type="InterPro" id="IPR002652">
    <property type="entry name" value="Importin-a_IBB"/>
</dbReference>
<feature type="repeat" description="ARM" evidence="5">
    <location>
        <begin position="256"/>
        <end position="298"/>
    </location>
</feature>
<reference evidence="8 9" key="2">
    <citation type="journal article" date="2019" name="G3 (Bethesda)">
        <title>Hybrid Assembly of the Genome of the Entomopathogenic Nematode Steinernema carpocapsae Identifies the X-Chromosome.</title>
        <authorList>
            <person name="Serra L."/>
            <person name="Macchietto M."/>
            <person name="Macias-Munoz A."/>
            <person name="McGill C.J."/>
            <person name="Rodriguez I.M."/>
            <person name="Rodriguez B."/>
            <person name="Murad R."/>
            <person name="Mortazavi A."/>
        </authorList>
    </citation>
    <scope>NUCLEOTIDE SEQUENCE [LARGE SCALE GENOMIC DNA]</scope>
    <source>
        <strain evidence="8 9">ALL</strain>
    </source>
</reference>
<dbReference type="Pfam" id="PF01749">
    <property type="entry name" value="IBB"/>
    <property type="match status" value="1"/>
</dbReference>
<dbReference type="GO" id="GO:0061608">
    <property type="term" value="F:nuclear import signal receptor activity"/>
    <property type="evidence" value="ECO:0007669"/>
    <property type="project" value="InterPro"/>
</dbReference>
<dbReference type="SUPFAM" id="SSF48371">
    <property type="entry name" value="ARM repeat"/>
    <property type="match status" value="1"/>
</dbReference>
<sequence>MANLAPFVASGYKRCSFALQACKPPPSVATHHSSETSTFFQPHPEVTGIVIPRLTSCFSDFCALRVAAIRVCLFRILQELFVCLLLTISRTFQVPNIIIFPETTMDDQDRQKMYKNAGRHEDLRRRRTECSVELRKQKREDARMKRRNVILDTSDLAEESSNEGPATTPMSLEDILQCLKNNPGIPELERSFEALRRFVSHDKAPPVDEVIRLGLVEAMVSALAVEHKKIQFEAAWALTNIVSGTSEQTQHAVDRGCLQPLVKLCYSDDLKLAEQAAWALANVTGDSASMRDQVVAAGGLDALGHLTRKVGFLRTDFVRTVAWWYSNMCRHKCPQAAINILRNLAHGLAILATHEDTAVRVDVFWAFSYMTDGPDEQIVLPCEVGALESIDDLLGPAIRILGNFASGADDLTQILLDNGYIAKFVPKLLETGRSSIVKETMWLVSNIFAGTQKQIQYLIDLGIVPLVKKVFGKGDSKGKLEASWALSNLVQGGSSAQIFTIIKDDGFSDIEEGLRGTSQVDTIINILDTVLGVLEHLDASGHEAYDGMLEKFEETGCLDIVEAYQQHGSEEIYKRAFKIVERHFAHDEKENLAPDYDDDTKVPEGGFKF</sequence>
<dbReference type="EMBL" id="AZBU02000011">
    <property type="protein sequence ID" value="TKR60868.1"/>
    <property type="molecule type" value="Genomic_DNA"/>
</dbReference>
<evidence type="ECO:0000256" key="3">
    <source>
        <dbReference type="ARBA" id="ARBA00022737"/>
    </source>
</evidence>
<dbReference type="SMART" id="SM00185">
    <property type="entry name" value="ARM"/>
    <property type="match status" value="5"/>
</dbReference>
<gene>
    <name evidence="8" type="ORF">L596_028051</name>
</gene>
<dbReference type="Gene3D" id="1.20.5.690">
    <property type="entry name" value="Importin-alpha, importin-beta-binding domain"/>
    <property type="match status" value="1"/>
</dbReference>
<dbReference type="PIRSF" id="PIRSF005673">
    <property type="entry name" value="Importin_alpha"/>
    <property type="match status" value="1"/>
</dbReference>
<evidence type="ECO:0000313" key="8">
    <source>
        <dbReference type="EMBL" id="TKR60868.1"/>
    </source>
</evidence>
<dbReference type="InterPro" id="IPR036975">
    <property type="entry name" value="Importin-a_IBB_sf"/>
</dbReference>
<dbReference type="GO" id="GO:0005737">
    <property type="term" value="C:cytoplasm"/>
    <property type="evidence" value="ECO:0007669"/>
    <property type="project" value="InterPro"/>
</dbReference>
<dbReference type="InterPro" id="IPR016024">
    <property type="entry name" value="ARM-type_fold"/>
</dbReference>
<accession>A0A4U5LXA7</accession>
<keyword evidence="4" id="KW-0653">Protein transport</keyword>
<dbReference type="AlphaFoldDB" id="A0A4U5LXA7"/>
<name>A0A4U5LXA7_STECR</name>
<dbReference type="PANTHER" id="PTHR23316">
    <property type="entry name" value="IMPORTIN ALPHA"/>
    <property type="match status" value="1"/>
</dbReference>
<dbReference type="InterPro" id="IPR000225">
    <property type="entry name" value="Armadillo"/>
</dbReference>
<evidence type="ECO:0000256" key="6">
    <source>
        <dbReference type="PROSITE-ProRule" id="PRU00561"/>
    </source>
</evidence>
<protein>
    <recommendedName>
        <fullName evidence="7">IBB domain-containing protein</fullName>
    </recommendedName>
</protein>
<keyword evidence="9" id="KW-1185">Reference proteome</keyword>
<dbReference type="GO" id="GO:0006606">
    <property type="term" value="P:protein import into nucleus"/>
    <property type="evidence" value="ECO:0007669"/>
    <property type="project" value="InterPro"/>
</dbReference>
<comment type="similarity">
    <text evidence="1">Belongs to the importin alpha family.</text>
</comment>
<dbReference type="PROSITE" id="PS51214">
    <property type="entry name" value="IBB"/>
    <property type="match status" value="1"/>
</dbReference>
<keyword evidence="2 6" id="KW-0813">Transport</keyword>
<dbReference type="InterPro" id="IPR032413">
    <property type="entry name" value="Arm_3"/>
</dbReference>
<organism evidence="8 9">
    <name type="scientific">Steinernema carpocapsae</name>
    <name type="common">Entomopathogenic nematode</name>
    <dbReference type="NCBI Taxonomy" id="34508"/>
    <lineage>
        <taxon>Eukaryota</taxon>
        <taxon>Metazoa</taxon>
        <taxon>Ecdysozoa</taxon>
        <taxon>Nematoda</taxon>
        <taxon>Chromadorea</taxon>
        <taxon>Rhabditida</taxon>
        <taxon>Tylenchina</taxon>
        <taxon>Panagrolaimomorpha</taxon>
        <taxon>Strongyloidoidea</taxon>
        <taxon>Steinernematidae</taxon>
        <taxon>Steinernema</taxon>
    </lineage>
</organism>
<keyword evidence="3" id="KW-0677">Repeat</keyword>
<dbReference type="Proteomes" id="UP000298663">
    <property type="component" value="Unassembled WGS sequence"/>
</dbReference>
<evidence type="ECO:0000256" key="5">
    <source>
        <dbReference type="PROSITE-ProRule" id="PRU00259"/>
    </source>
</evidence>
<reference evidence="8 9" key="1">
    <citation type="journal article" date="2015" name="Genome Biol.">
        <title>Comparative genomics of Steinernema reveals deeply conserved gene regulatory networks.</title>
        <authorList>
            <person name="Dillman A.R."/>
            <person name="Macchietto M."/>
            <person name="Porter C.F."/>
            <person name="Rogers A."/>
            <person name="Williams B."/>
            <person name="Antoshechkin I."/>
            <person name="Lee M.M."/>
            <person name="Goodwin Z."/>
            <person name="Lu X."/>
            <person name="Lewis E.E."/>
            <person name="Goodrich-Blair H."/>
            <person name="Stock S.P."/>
            <person name="Adams B.J."/>
            <person name="Sternberg P.W."/>
            <person name="Mortazavi A."/>
        </authorList>
    </citation>
    <scope>NUCLEOTIDE SEQUENCE [LARGE SCALE GENOMIC DNA]</scope>
    <source>
        <strain evidence="8 9">ALL</strain>
    </source>
</reference>